<proteinExistence type="predicted"/>
<sequence>MKVIIDRFEGSFAVCEKEDRTMMHIERNRLPAGAGEGDVLVIQGDVISLDAEETALRRQKIRKMMESLWE</sequence>
<keyword evidence="2" id="KW-1185">Reference proteome</keyword>
<organism evidence="1 2">
    <name type="scientific">Thermoclostridium caenicola</name>
    <dbReference type="NCBI Taxonomy" id="659425"/>
    <lineage>
        <taxon>Bacteria</taxon>
        <taxon>Bacillati</taxon>
        <taxon>Bacillota</taxon>
        <taxon>Clostridia</taxon>
        <taxon>Eubacteriales</taxon>
        <taxon>Oscillospiraceae</taxon>
        <taxon>Thermoclostridium</taxon>
    </lineage>
</organism>
<gene>
    <name evidence="1" type="ORF">SAMN05444373_100683</name>
</gene>
<protein>
    <recommendedName>
        <fullName evidence="3">DUF3006 domain-containing protein</fullName>
    </recommendedName>
</protein>
<dbReference type="Proteomes" id="UP000324781">
    <property type="component" value="Unassembled WGS sequence"/>
</dbReference>
<dbReference type="InterPro" id="IPR021377">
    <property type="entry name" value="DUF3006"/>
</dbReference>
<dbReference type="OrthoDB" id="164847at2"/>
<evidence type="ECO:0000313" key="2">
    <source>
        <dbReference type="Proteomes" id="UP000324781"/>
    </source>
</evidence>
<dbReference type="AlphaFoldDB" id="A0A1M6D4S0"/>
<dbReference type="RefSeq" id="WP_149677949.1">
    <property type="nucleotide sequence ID" value="NZ_FQZP01000006.1"/>
</dbReference>
<dbReference type="Gene3D" id="6.20.120.50">
    <property type="match status" value="1"/>
</dbReference>
<evidence type="ECO:0000313" key="1">
    <source>
        <dbReference type="EMBL" id="SHI67998.1"/>
    </source>
</evidence>
<dbReference type="Pfam" id="PF11213">
    <property type="entry name" value="DUF3006"/>
    <property type="match status" value="1"/>
</dbReference>
<evidence type="ECO:0008006" key="3">
    <source>
        <dbReference type="Google" id="ProtNLM"/>
    </source>
</evidence>
<dbReference type="EMBL" id="FQZP01000006">
    <property type="protein sequence ID" value="SHI67998.1"/>
    <property type="molecule type" value="Genomic_DNA"/>
</dbReference>
<accession>A0A1M6D4S0</accession>
<reference evidence="1 2" key="1">
    <citation type="submission" date="2016-11" db="EMBL/GenBank/DDBJ databases">
        <authorList>
            <person name="Varghese N."/>
            <person name="Submissions S."/>
        </authorList>
    </citation>
    <scope>NUCLEOTIDE SEQUENCE [LARGE SCALE GENOMIC DNA]</scope>
    <source>
        <strain evidence="1 2">DSM 19027</strain>
    </source>
</reference>
<name>A0A1M6D4S0_9FIRM</name>